<organism evidence="2 3">
    <name type="scientific">Ceratitis capitata</name>
    <name type="common">Mediterranean fruit fly</name>
    <name type="synonym">Tephritis capitata</name>
    <dbReference type="NCBI Taxonomy" id="7213"/>
    <lineage>
        <taxon>Eukaryota</taxon>
        <taxon>Metazoa</taxon>
        <taxon>Ecdysozoa</taxon>
        <taxon>Arthropoda</taxon>
        <taxon>Hexapoda</taxon>
        <taxon>Insecta</taxon>
        <taxon>Pterygota</taxon>
        <taxon>Neoptera</taxon>
        <taxon>Endopterygota</taxon>
        <taxon>Diptera</taxon>
        <taxon>Brachycera</taxon>
        <taxon>Muscomorpha</taxon>
        <taxon>Tephritoidea</taxon>
        <taxon>Tephritidae</taxon>
        <taxon>Ceratitis</taxon>
        <taxon>Ceratitis</taxon>
    </lineage>
</organism>
<keyword evidence="3" id="KW-1185">Reference proteome</keyword>
<feature type="non-terminal residue" evidence="2">
    <location>
        <position position="165"/>
    </location>
</feature>
<dbReference type="AlphaFoldDB" id="A0A811VBL4"/>
<name>A0A811VBL4_CERCA</name>
<comment type="caution">
    <text evidence="2">The sequence shown here is derived from an EMBL/GenBank/DDBJ whole genome shotgun (WGS) entry which is preliminary data.</text>
</comment>
<reference evidence="2" key="1">
    <citation type="submission" date="2020-11" db="EMBL/GenBank/DDBJ databases">
        <authorList>
            <person name="Whitehead M."/>
        </authorList>
    </citation>
    <scope>NUCLEOTIDE SEQUENCE</scope>
    <source>
        <strain evidence="2">EGII</strain>
    </source>
</reference>
<evidence type="ECO:0000313" key="3">
    <source>
        <dbReference type="Proteomes" id="UP000606786"/>
    </source>
</evidence>
<proteinExistence type="predicted"/>
<feature type="compositionally biased region" description="Basic residues" evidence="1">
    <location>
        <begin position="102"/>
        <end position="114"/>
    </location>
</feature>
<sequence>MQLNLPKPKGEAGRLQLTREQLHRRYGYQRVVACQQCGNDMTATAAAAAAVAAAAEIRRLNAIVYQKLTTTSSISHTTRYGNKLSRTRKAGADDEDDELQSRNRHGSLGARRRLCQPNKKPDEITQHKLYSFTKDLTQFDIIEKQAWNLTEEFLASGSSVIEKYP</sequence>
<dbReference type="EMBL" id="CAJHJT010000056">
    <property type="protein sequence ID" value="CAD7012710.1"/>
    <property type="molecule type" value="Genomic_DNA"/>
</dbReference>
<gene>
    <name evidence="2" type="ORF">CCAP1982_LOCUS20815</name>
</gene>
<evidence type="ECO:0000313" key="2">
    <source>
        <dbReference type="EMBL" id="CAD7012710.1"/>
    </source>
</evidence>
<accession>A0A811VBL4</accession>
<protein>
    <submittedName>
        <fullName evidence="2">(Mediterranean fruit fly) hypothetical protein</fullName>
    </submittedName>
</protein>
<dbReference type="Proteomes" id="UP000606786">
    <property type="component" value="Unassembled WGS sequence"/>
</dbReference>
<evidence type="ECO:0000256" key="1">
    <source>
        <dbReference type="SAM" id="MobiDB-lite"/>
    </source>
</evidence>
<feature type="region of interest" description="Disordered" evidence="1">
    <location>
        <begin position="74"/>
        <end position="120"/>
    </location>
</feature>